<protein>
    <submittedName>
        <fullName evidence="3">Centrosomal protein of 85 kDa-like</fullName>
    </submittedName>
</protein>
<dbReference type="GO" id="GO:0005813">
    <property type="term" value="C:centrosome"/>
    <property type="evidence" value="ECO:0007669"/>
    <property type="project" value="TreeGrafter"/>
</dbReference>
<accession>A0A091U2T2</accession>
<feature type="domain" description="Centrosomal protein of 85 kDa-like CC4 coiled-coil" evidence="2">
    <location>
        <begin position="213"/>
        <end position="292"/>
    </location>
</feature>
<dbReference type="Pfam" id="PF24555">
    <property type="entry name" value="CC4_CEP85"/>
    <property type="match status" value="1"/>
</dbReference>
<reference evidence="3 4" key="1">
    <citation type="submission" date="2014-04" db="EMBL/GenBank/DDBJ databases">
        <title>Genome evolution of avian class.</title>
        <authorList>
            <person name="Zhang G."/>
            <person name="Li C."/>
        </authorList>
    </citation>
    <scope>NUCLEOTIDE SEQUENCE [LARGE SCALE GENOMIC DNA]</scope>
    <source>
        <strain evidence="3">BGI_N337</strain>
    </source>
</reference>
<proteinExistence type="predicted"/>
<dbReference type="EMBL" id="KK412168">
    <property type="protein sequence ID" value="KFQ84342.1"/>
    <property type="molecule type" value="Genomic_DNA"/>
</dbReference>
<feature type="coiled-coil region" evidence="1">
    <location>
        <begin position="107"/>
        <end position="134"/>
    </location>
</feature>
<name>A0A091U2T2_PHORB</name>
<feature type="non-terminal residue" evidence="3">
    <location>
        <position position="1"/>
    </location>
</feature>
<keyword evidence="4" id="KW-1185">Reference proteome</keyword>
<dbReference type="PANTHER" id="PTHR31075:SF2">
    <property type="entry name" value="CENTROSOMAL PROTEIN OF 85 KDA-LIKE"/>
    <property type="match status" value="1"/>
</dbReference>
<keyword evidence="1" id="KW-0175">Coiled coil</keyword>
<dbReference type="InterPro" id="IPR058190">
    <property type="entry name" value="CC4_CEP85"/>
</dbReference>
<sequence length="406" mass="47222">RQKQQINNLHQKIRENELRAQHARLSHLVNCEEPYTANLQQPQYESPPLQPHVSERSTSHLEELERKIAAAENKELQLSEFVKQISNKSSEEKKKMEEKLKTRDRYINSLKKKCQKESEQNKEKQRRIETLEKYLADLPTLDDIEGQTKQVQFYSSGWKMVQLSNFSLEQTALLVSVSALNFSFILNGSLQQKVEKCLEDGIRLPMLDTKQLQSENECLKEKNEKASKVIDNQQNRIAGLILDIQSMQEKLLQEKLVVQKMTNELEEKEKSIEQLNKTLSENQRLMEENACLKEQMRQMEQSRQPVSEKMPIADQLFKEMSHCLFDLKALCSILTQRAQGKEPNLSLLLGIRSLSCSAEESENYHSTETLSKKLMDVCQLRKDIDELRTIMSDRYAQDMGDNCITQ</sequence>
<evidence type="ECO:0000259" key="2">
    <source>
        <dbReference type="Pfam" id="PF24555"/>
    </source>
</evidence>
<organism evidence="3 4">
    <name type="scientific">Phoenicopterus ruber ruber</name>
    <dbReference type="NCBI Taxonomy" id="9218"/>
    <lineage>
        <taxon>Eukaryota</taxon>
        <taxon>Metazoa</taxon>
        <taxon>Chordata</taxon>
        <taxon>Craniata</taxon>
        <taxon>Vertebrata</taxon>
        <taxon>Euteleostomi</taxon>
        <taxon>Archelosauria</taxon>
        <taxon>Archosauria</taxon>
        <taxon>Dinosauria</taxon>
        <taxon>Saurischia</taxon>
        <taxon>Theropoda</taxon>
        <taxon>Coelurosauria</taxon>
        <taxon>Aves</taxon>
        <taxon>Neognathae</taxon>
        <taxon>Neoaves</taxon>
        <taxon>Mirandornithes</taxon>
        <taxon>Phoenicopteriformes</taxon>
        <taxon>Phoenicopteridae</taxon>
        <taxon>Phoenicopterus</taxon>
    </lineage>
</organism>
<gene>
    <name evidence="3" type="ORF">N337_05883</name>
</gene>
<feature type="coiled-coil region" evidence="1">
    <location>
        <begin position="209"/>
        <end position="302"/>
    </location>
</feature>
<evidence type="ECO:0000256" key="1">
    <source>
        <dbReference type="SAM" id="Coils"/>
    </source>
</evidence>
<dbReference type="Proteomes" id="UP000053700">
    <property type="component" value="Unassembled WGS sequence"/>
</dbReference>
<dbReference type="InterPro" id="IPR040210">
    <property type="entry name" value="Cep85/Cep85L"/>
</dbReference>
<feature type="coiled-coil region" evidence="1">
    <location>
        <begin position="54"/>
        <end position="81"/>
    </location>
</feature>
<feature type="non-terminal residue" evidence="3">
    <location>
        <position position="406"/>
    </location>
</feature>
<evidence type="ECO:0000313" key="4">
    <source>
        <dbReference type="Proteomes" id="UP000053700"/>
    </source>
</evidence>
<dbReference type="OrthoDB" id="5972981at2759"/>
<dbReference type="PANTHER" id="PTHR31075">
    <property type="entry name" value="CENTROSOMAL PROTEIN OF 85 KDA"/>
    <property type="match status" value="1"/>
</dbReference>
<evidence type="ECO:0000313" key="3">
    <source>
        <dbReference type="EMBL" id="KFQ84342.1"/>
    </source>
</evidence>
<dbReference type="AlphaFoldDB" id="A0A091U2T2"/>